<proteinExistence type="predicted"/>
<dbReference type="EMBL" id="JARJCN010000035">
    <property type="protein sequence ID" value="KAJ7085192.1"/>
    <property type="molecule type" value="Genomic_DNA"/>
</dbReference>
<accession>A0AAD6TZQ0</accession>
<keyword evidence="2" id="KW-1185">Reference proteome</keyword>
<dbReference type="Proteomes" id="UP001222325">
    <property type="component" value="Unassembled WGS sequence"/>
</dbReference>
<reference evidence="1" key="1">
    <citation type="submission" date="2023-03" db="EMBL/GenBank/DDBJ databases">
        <title>Massive genome expansion in bonnet fungi (Mycena s.s.) driven by repeated elements and novel gene families across ecological guilds.</title>
        <authorList>
            <consortium name="Lawrence Berkeley National Laboratory"/>
            <person name="Harder C.B."/>
            <person name="Miyauchi S."/>
            <person name="Viragh M."/>
            <person name="Kuo A."/>
            <person name="Thoen E."/>
            <person name="Andreopoulos B."/>
            <person name="Lu D."/>
            <person name="Skrede I."/>
            <person name="Drula E."/>
            <person name="Henrissat B."/>
            <person name="Morin E."/>
            <person name="Kohler A."/>
            <person name="Barry K."/>
            <person name="LaButti K."/>
            <person name="Morin E."/>
            <person name="Salamov A."/>
            <person name="Lipzen A."/>
            <person name="Mereny Z."/>
            <person name="Hegedus B."/>
            <person name="Baldrian P."/>
            <person name="Stursova M."/>
            <person name="Weitz H."/>
            <person name="Taylor A."/>
            <person name="Grigoriev I.V."/>
            <person name="Nagy L.G."/>
            <person name="Martin F."/>
            <person name="Kauserud H."/>
        </authorList>
    </citation>
    <scope>NUCLEOTIDE SEQUENCE</scope>
    <source>
        <strain evidence="1">CBHHK173m</strain>
    </source>
</reference>
<dbReference type="AlphaFoldDB" id="A0AAD6TZQ0"/>
<evidence type="ECO:0000313" key="1">
    <source>
        <dbReference type="EMBL" id="KAJ7085192.1"/>
    </source>
</evidence>
<gene>
    <name evidence="1" type="ORF">B0H15DRAFT_951204</name>
</gene>
<organism evidence="1 2">
    <name type="scientific">Mycena belliarum</name>
    <dbReference type="NCBI Taxonomy" id="1033014"/>
    <lineage>
        <taxon>Eukaryota</taxon>
        <taxon>Fungi</taxon>
        <taxon>Dikarya</taxon>
        <taxon>Basidiomycota</taxon>
        <taxon>Agaricomycotina</taxon>
        <taxon>Agaricomycetes</taxon>
        <taxon>Agaricomycetidae</taxon>
        <taxon>Agaricales</taxon>
        <taxon>Marasmiineae</taxon>
        <taxon>Mycenaceae</taxon>
        <taxon>Mycena</taxon>
    </lineage>
</organism>
<name>A0AAD6TZQ0_9AGAR</name>
<evidence type="ECO:0000313" key="2">
    <source>
        <dbReference type="Proteomes" id="UP001222325"/>
    </source>
</evidence>
<sequence length="165" mass="17745">MRPDARGGTYNRLTSAPDYNPSVRRLCRCSPADVIQLTSAPAYNPSMRAVVPTNVQLTSAPAYNPSMRAVVPTNVQLTSAPAYNPSMRAVVPTNVQLTSAPAYNPSMRAVVPTIVRPFCRSEGVGFRVAFIGPSQRHAFRDILACYVFPPVVSPPSTPKPPACTT</sequence>
<comment type="caution">
    <text evidence="1">The sequence shown here is derived from an EMBL/GenBank/DDBJ whole genome shotgun (WGS) entry which is preliminary data.</text>
</comment>
<protein>
    <submittedName>
        <fullName evidence="1">Uncharacterized protein</fullName>
    </submittedName>
</protein>